<accession>A0A3N5BB51</accession>
<dbReference type="AlphaFoldDB" id="A0A3N5BB51"/>
<feature type="signal peptide" evidence="1">
    <location>
        <begin position="1"/>
        <end position="28"/>
    </location>
</feature>
<feature type="domain" description="Mannosyl-glycoprotein endo-beta-N-acetylglucosamidase-like" evidence="2">
    <location>
        <begin position="525"/>
        <end position="685"/>
    </location>
</feature>
<dbReference type="InterPro" id="IPR003646">
    <property type="entry name" value="SH3-like_bac-type"/>
</dbReference>
<dbReference type="InterPro" id="IPR002901">
    <property type="entry name" value="MGlyc_endo_b_GlcNAc-like_dom"/>
</dbReference>
<organism evidence="4 5">
    <name type="scientific">Aquisalibacillus elongatus</name>
    <dbReference type="NCBI Taxonomy" id="485577"/>
    <lineage>
        <taxon>Bacteria</taxon>
        <taxon>Bacillati</taxon>
        <taxon>Bacillota</taxon>
        <taxon>Bacilli</taxon>
        <taxon>Bacillales</taxon>
        <taxon>Bacillaceae</taxon>
        <taxon>Aquisalibacillus</taxon>
    </lineage>
</organism>
<dbReference type="Proteomes" id="UP000276443">
    <property type="component" value="Unassembled WGS sequence"/>
</dbReference>
<comment type="caution">
    <text evidence="4">The sequence shown here is derived from an EMBL/GenBank/DDBJ whole genome shotgun (WGS) entry which is preliminary data.</text>
</comment>
<name>A0A3N5BB51_9BACI</name>
<dbReference type="GO" id="GO:0004040">
    <property type="term" value="F:amidase activity"/>
    <property type="evidence" value="ECO:0007669"/>
    <property type="project" value="InterPro"/>
</dbReference>
<sequence>MNIKKQGILIIVSAFLIATLMAISTVYADNNYEGVALKDKTHVYQDSSRDSKQLKSYSQGSILKYRDYNSNWYEATVILNNKAHTGYIHKNDVENADLNTEKLEGVALEGNTHVFSSASTGSDPLKSYGKGTILKYESFTSNWYKATVYLNNKAHTGYIHKNHVETATSEPSDEEGVALKNPTSVFAEANTGSKKLKSYNSGNILKFETYTSDWYKATVILNHEPHTGYIHKNHVDRLIKNPTGLKGVAQEYTTIYSNPSENSKSLKSYSAGSILQYETYSSNWYKATVILNHEPHTGYLPANKVDNLVDKQEDLRGIAINGKTSTYERPSKDSSKVKTYNEGSVLIYKSLSRNWHEAVNIVNGKKKKVYIPRNQVENAFKEQESLQGIAVKEPTKAYSQASRESKVWKDYGKNSPLKLKTFSENWYEATVIVNSKPRKAYFHHNDVSNDVSYDKTHYGTDFDRAVEIQYDLGGHKDGAGRYRASRSDIAKYLNSNNYEKGTREYLQFLVLSYPLGISGNELNEKMLSSKGTLTGTGNAFAQGANDYQVNEVYLIGHALHETGNGTSNLAQGVEVGKNTNNQLRIVTDSNRDKLNDIKTTFNMYGIHAFNSCPTECGAKKAYKEGWFTPEKAIIGGAKFIREEWIDRGQDTLYKMKWNPDNPGSHQYATHIKWAELQTYYYDLFDFDVQIYDIPVYKNQPQENEYLSSTYPKNVTGITNVKLSLRKGPSTSYSRETVLDKDTELELLGKSGNWYQVKVKDSSLEGWVARDEGEELYATALNLLQADVALNVRKNATTSASKVGLLEGGQFIAAVLDDNSNLISKTADGYKWYKIYYNGDTAWIAGHEIDGEDYVNIIE</sequence>
<dbReference type="InterPro" id="IPR052354">
    <property type="entry name" value="Cell_Wall_Dynamics_Protein"/>
</dbReference>
<keyword evidence="5" id="KW-1185">Reference proteome</keyword>
<evidence type="ECO:0000259" key="2">
    <source>
        <dbReference type="SMART" id="SM00047"/>
    </source>
</evidence>
<dbReference type="Pfam" id="PF08239">
    <property type="entry name" value="SH3_3"/>
    <property type="match status" value="2"/>
</dbReference>
<keyword evidence="1" id="KW-0732">Signal</keyword>
<dbReference type="EMBL" id="RKRF01000008">
    <property type="protein sequence ID" value="RPF54179.1"/>
    <property type="molecule type" value="Genomic_DNA"/>
</dbReference>
<feature type="domain" description="SH3b" evidence="3">
    <location>
        <begin position="28"/>
        <end position="97"/>
    </location>
</feature>
<gene>
    <name evidence="4" type="ORF">EDC24_1371</name>
</gene>
<protein>
    <submittedName>
        <fullName evidence="4">Beta-N-acetylglucosaminidase</fullName>
    </submittedName>
</protein>
<feature type="domain" description="SH3b" evidence="3">
    <location>
        <begin position="712"/>
        <end position="775"/>
    </location>
</feature>
<evidence type="ECO:0000313" key="5">
    <source>
        <dbReference type="Proteomes" id="UP000276443"/>
    </source>
</evidence>
<dbReference type="Gene3D" id="2.30.30.40">
    <property type="entry name" value="SH3 Domains"/>
    <property type="match status" value="5"/>
</dbReference>
<dbReference type="SMART" id="SM00287">
    <property type="entry name" value="SH3b"/>
    <property type="match status" value="3"/>
</dbReference>
<dbReference type="SMART" id="SM00047">
    <property type="entry name" value="LYZ2"/>
    <property type="match status" value="1"/>
</dbReference>
<evidence type="ECO:0000259" key="3">
    <source>
        <dbReference type="SMART" id="SM00287"/>
    </source>
</evidence>
<evidence type="ECO:0000313" key="4">
    <source>
        <dbReference type="EMBL" id="RPF54179.1"/>
    </source>
</evidence>
<dbReference type="PANTHER" id="PTHR34408">
    <property type="entry name" value="FAMILY PROTEIN, PUTATIVE-RELATED"/>
    <property type="match status" value="1"/>
</dbReference>
<feature type="domain" description="SH3b" evidence="3">
    <location>
        <begin position="779"/>
        <end position="851"/>
    </location>
</feature>
<dbReference type="Pfam" id="PF01832">
    <property type="entry name" value="Glucosaminidase"/>
    <property type="match status" value="1"/>
</dbReference>
<reference evidence="4 5" key="1">
    <citation type="submission" date="2018-11" db="EMBL/GenBank/DDBJ databases">
        <title>Genomic Encyclopedia of Type Strains, Phase IV (KMG-IV): sequencing the most valuable type-strain genomes for metagenomic binning, comparative biology and taxonomic classification.</title>
        <authorList>
            <person name="Goeker M."/>
        </authorList>
    </citation>
    <scope>NUCLEOTIDE SEQUENCE [LARGE SCALE GENOMIC DNA]</scope>
    <source>
        <strain evidence="4 5">DSM 18090</strain>
    </source>
</reference>
<proteinExistence type="predicted"/>
<feature type="chain" id="PRO_5018131454" evidence="1">
    <location>
        <begin position="29"/>
        <end position="858"/>
    </location>
</feature>
<evidence type="ECO:0000256" key="1">
    <source>
        <dbReference type="SAM" id="SignalP"/>
    </source>
</evidence>
<dbReference type="PANTHER" id="PTHR34408:SF1">
    <property type="entry name" value="GLYCOSYL HYDROLASE FAMILY 19 DOMAIN-CONTAINING PROTEIN HI_1415"/>
    <property type="match status" value="1"/>
</dbReference>